<dbReference type="GO" id="GO:0046872">
    <property type="term" value="F:metal ion binding"/>
    <property type="evidence" value="ECO:0007669"/>
    <property type="project" value="UniProtKB-KW"/>
</dbReference>
<keyword evidence="2 5" id="KW-0547">Nucleotide-binding</keyword>
<evidence type="ECO:0000256" key="6">
    <source>
        <dbReference type="PIRSR" id="PIRSR601019-2"/>
    </source>
</evidence>
<protein>
    <submittedName>
        <fullName evidence="7">Uncharacterized protein</fullName>
    </submittedName>
</protein>
<dbReference type="Gene3D" id="3.40.50.300">
    <property type="entry name" value="P-loop containing nucleotide triphosphate hydrolases"/>
    <property type="match status" value="1"/>
</dbReference>
<dbReference type="FunFam" id="3.40.50.300:FF:000720">
    <property type="entry name" value="Guanine nucleotide-binding protein G(k) subunit alpha"/>
    <property type="match status" value="1"/>
</dbReference>
<feature type="non-terminal residue" evidence="7">
    <location>
        <position position="1"/>
    </location>
</feature>
<dbReference type="PANTHER" id="PTHR10218:SF302">
    <property type="entry name" value="GUANINE NUCLEOTIDE-BINDING PROTEIN ALPHA-5 SUBUNIT"/>
    <property type="match status" value="1"/>
</dbReference>
<name>X6LGX8_RETFI</name>
<dbReference type="PANTHER" id="PTHR10218">
    <property type="entry name" value="GTP-BINDING PROTEIN ALPHA SUBUNIT"/>
    <property type="match status" value="1"/>
</dbReference>
<keyword evidence="3 5" id="KW-0342">GTP-binding</keyword>
<evidence type="ECO:0000256" key="1">
    <source>
        <dbReference type="ARBA" id="ARBA00022723"/>
    </source>
</evidence>
<dbReference type="Gene3D" id="1.10.400.10">
    <property type="entry name" value="GI Alpha 1, domain 2-like"/>
    <property type="match status" value="1"/>
</dbReference>
<dbReference type="PROSITE" id="PS51882">
    <property type="entry name" value="G_ALPHA"/>
    <property type="match status" value="1"/>
</dbReference>
<evidence type="ECO:0000256" key="2">
    <source>
        <dbReference type="ARBA" id="ARBA00022741"/>
    </source>
</evidence>
<keyword evidence="4" id="KW-0807">Transducer</keyword>
<evidence type="ECO:0000313" key="7">
    <source>
        <dbReference type="EMBL" id="ETO00839.1"/>
    </source>
</evidence>
<dbReference type="GO" id="GO:0031683">
    <property type="term" value="F:G-protein beta/gamma-subunit complex binding"/>
    <property type="evidence" value="ECO:0007669"/>
    <property type="project" value="InterPro"/>
</dbReference>
<proteinExistence type="predicted"/>
<dbReference type="GO" id="GO:0007188">
    <property type="term" value="P:adenylate cyclase-modulating G protein-coupled receptor signaling pathway"/>
    <property type="evidence" value="ECO:0007669"/>
    <property type="project" value="TreeGrafter"/>
</dbReference>
<dbReference type="Proteomes" id="UP000023152">
    <property type="component" value="Unassembled WGS sequence"/>
</dbReference>
<dbReference type="GO" id="GO:0005834">
    <property type="term" value="C:heterotrimeric G-protein complex"/>
    <property type="evidence" value="ECO:0007669"/>
    <property type="project" value="TreeGrafter"/>
</dbReference>
<dbReference type="SMART" id="SM00275">
    <property type="entry name" value="G_alpha"/>
    <property type="match status" value="1"/>
</dbReference>
<dbReference type="SUPFAM" id="SSF52540">
    <property type="entry name" value="P-loop containing nucleoside triphosphate hydrolases"/>
    <property type="match status" value="1"/>
</dbReference>
<dbReference type="GO" id="GO:0001664">
    <property type="term" value="F:G protein-coupled receptor binding"/>
    <property type="evidence" value="ECO:0007669"/>
    <property type="project" value="TreeGrafter"/>
</dbReference>
<evidence type="ECO:0000313" key="8">
    <source>
        <dbReference type="Proteomes" id="UP000023152"/>
    </source>
</evidence>
<dbReference type="OrthoDB" id="5817230at2759"/>
<dbReference type="InterPro" id="IPR027417">
    <property type="entry name" value="P-loop_NTPase"/>
</dbReference>
<gene>
    <name evidence="7" type="ORF">RFI_36601</name>
</gene>
<feature type="binding site" evidence="5">
    <location>
        <begin position="100"/>
        <end position="104"/>
    </location>
    <ligand>
        <name>GTP</name>
        <dbReference type="ChEBI" id="CHEBI:37565"/>
    </ligand>
</feature>
<accession>X6LGX8</accession>
<dbReference type="SUPFAM" id="SSF47895">
    <property type="entry name" value="Transducin (alpha subunit), insertion domain"/>
    <property type="match status" value="1"/>
</dbReference>
<keyword evidence="8" id="KW-1185">Reference proteome</keyword>
<feature type="binding site" evidence="5">
    <location>
        <begin position="25"/>
        <end position="26"/>
    </location>
    <ligand>
        <name>GTP</name>
        <dbReference type="ChEBI" id="CHEBI:37565"/>
    </ligand>
</feature>
<feature type="binding site" evidence="5">
    <location>
        <begin position="50"/>
        <end position="56"/>
    </location>
    <ligand>
        <name>GTP</name>
        <dbReference type="ChEBI" id="CHEBI:37565"/>
    </ligand>
</feature>
<dbReference type="EMBL" id="ASPP01039916">
    <property type="protein sequence ID" value="ETO00839.1"/>
    <property type="molecule type" value="Genomic_DNA"/>
</dbReference>
<keyword evidence="1 6" id="KW-0479">Metal-binding</keyword>
<dbReference type="GO" id="GO:0003924">
    <property type="term" value="F:GTPase activity"/>
    <property type="evidence" value="ECO:0007669"/>
    <property type="project" value="InterPro"/>
</dbReference>
<dbReference type="AlphaFoldDB" id="X6LGX8"/>
<feature type="binding site" evidence="6">
    <location>
        <position position="56"/>
    </location>
    <ligand>
        <name>Mg(2+)</name>
        <dbReference type="ChEBI" id="CHEBI:18420"/>
    </ligand>
</feature>
<comment type="caution">
    <text evidence="7">The sequence shown here is derived from an EMBL/GenBank/DDBJ whole genome shotgun (WGS) entry which is preliminary data.</text>
</comment>
<dbReference type="GO" id="GO:0005525">
    <property type="term" value="F:GTP binding"/>
    <property type="evidence" value="ECO:0007669"/>
    <property type="project" value="UniProtKB-KW"/>
</dbReference>
<dbReference type="InterPro" id="IPR001019">
    <property type="entry name" value="Gprotein_alpha_su"/>
</dbReference>
<dbReference type="Pfam" id="PF00503">
    <property type="entry name" value="G-alpha"/>
    <property type="match status" value="2"/>
</dbReference>
<reference evidence="7 8" key="1">
    <citation type="journal article" date="2013" name="Curr. Biol.">
        <title>The Genome of the Foraminiferan Reticulomyxa filosa.</title>
        <authorList>
            <person name="Glockner G."/>
            <person name="Hulsmann N."/>
            <person name="Schleicher M."/>
            <person name="Noegel A.A."/>
            <person name="Eichinger L."/>
            <person name="Gallinger C."/>
            <person name="Pawlowski J."/>
            <person name="Sierra R."/>
            <person name="Euteneuer U."/>
            <person name="Pillet L."/>
            <person name="Moustafa A."/>
            <person name="Platzer M."/>
            <person name="Groth M."/>
            <person name="Szafranski K."/>
            <person name="Schliwa M."/>
        </authorList>
    </citation>
    <scope>NUCLEOTIDE SEQUENCE [LARGE SCALE GENOMIC DNA]</scope>
</reference>
<keyword evidence="6" id="KW-0460">Magnesium</keyword>
<evidence type="ECO:0000256" key="3">
    <source>
        <dbReference type="ARBA" id="ARBA00023134"/>
    </source>
</evidence>
<organism evidence="7 8">
    <name type="scientific">Reticulomyxa filosa</name>
    <dbReference type="NCBI Taxonomy" id="46433"/>
    <lineage>
        <taxon>Eukaryota</taxon>
        <taxon>Sar</taxon>
        <taxon>Rhizaria</taxon>
        <taxon>Retaria</taxon>
        <taxon>Foraminifera</taxon>
        <taxon>Monothalamids</taxon>
        <taxon>Reticulomyxidae</taxon>
        <taxon>Reticulomyxa</taxon>
    </lineage>
</organism>
<dbReference type="InterPro" id="IPR011025">
    <property type="entry name" value="GproteinA_insert"/>
</dbReference>
<evidence type="ECO:0000256" key="5">
    <source>
        <dbReference type="PIRSR" id="PIRSR601019-1"/>
    </source>
</evidence>
<evidence type="ECO:0000256" key="4">
    <source>
        <dbReference type="ARBA" id="ARBA00023224"/>
    </source>
</evidence>
<sequence>HIKTLWADDAIKKAFCNRTNLGIVDSCPYFFDNIERIGVNDYEPTEEDILLARIPTTGTIQNICVCVCGGGAGGGKKKKKKKGIRESTFKVEDNAFDLFDVGGQRSERSKWIHCFDNVNAVLFVASLNCYDQNLFEDEDVNAMDESLGLFNEVINSRYFKKRQTILLRHFDNANMRLIKFTKSSYASV</sequence>
<dbReference type="GO" id="GO:0005737">
    <property type="term" value="C:cytoplasm"/>
    <property type="evidence" value="ECO:0007669"/>
    <property type="project" value="TreeGrafter"/>
</dbReference>